<reference evidence="1" key="1">
    <citation type="submission" date="2024-07" db="EMBL/GenBank/DDBJ databases">
        <authorList>
            <person name="Yu S.T."/>
        </authorList>
    </citation>
    <scope>NUCLEOTIDE SEQUENCE</scope>
    <source>
        <strain evidence="1">R08</strain>
    </source>
</reference>
<dbReference type="RefSeq" id="WP_369189500.1">
    <property type="nucleotide sequence ID" value="NZ_CP163431.1"/>
</dbReference>
<sequence length="157" mass="18115">MIRYAEEWPWKIQVIPQRSESLIGQGDDLFHALQDVRRQLDPRGIVLCCNGARANARPSRAASERGAEFVYLIPKGRPASTRDLAPIFSPVPADMAVTVEEQEESWRRISSRRVNSLWPINPAWWVRRYEEVVKGAVVWIPEADKDGFTTWHPHSRR</sequence>
<proteinExistence type="predicted"/>
<organism evidence="1">
    <name type="scientific">Streptomyces sp. R08</name>
    <dbReference type="NCBI Taxonomy" id="3238624"/>
    <lineage>
        <taxon>Bacteria</taxon>
        <taxon>Bacillati</taxon>
        <taxon>Actinomycetota</taxon>
        <taxon>Actinomycetes</taxon>
        <taxon>Kitasatosporales</taxon>
        <taxon>Streptomycetaceae</taxon>
        <taxon>Streptomyces</taxon>
    </lineage>
</organism>
<accession>A0AB39MBY1</accession>
<gene>
    <name evidence="1" type="ORF">AB5J58_27535</name>
</gene>
<protein>
    <submittedName>
        <fullName evidence="1">Uncharacterized protein</fullName>
    </submittedName>
</protein>
<evidence type="ECO:0000313" key="1">
    <source>
        <dbReference type="EMBL" id="XDQ03673.1"/>
    </source>
</evidence>
<dbReference type="AlphaFoldDB" id="A0AB39MBY1"/>
<dbReference type="EMBL" id="CP163431">
    <property type="protein sequence ID" value="XDQ03673.1"/>
    <property type="molecule type" value="Genomic_DNA"/>
</dbReference>
<name>A0AB39MBY1_9ACTN</name>